<dbReference type="EMBL" id="AAUW01000006">
    <property type="protein sequence ID" value="EAV44369.1"/>
    <property type="molecule type" value="Genomic_DNA"/>
</dbReference>
<evidence type="ECO:0000256" key="1">
    <source>
        <dbReference type="ARBA" id="ARBA00006499"/>
    </source>
</evidence>
<dbReference type="InterPro" id="IPR003140">
    <property type="entry name" value="PLipase/COase/thioEstase"/>
</dbReference>
<keyword evidence="2" id="KW-0378">Hydrolase</keyword>
<dbReference type="RefSeq" id="WP_006934088.1">
    <property type="nucleotide sequence ID" value="NZ_AAUW01000006.1"/>
</dbReference>
<dbReference type="InterPro" id="IPR050565">
    <property type="entry name" value="LYPA1-2/EST-like"/>
</dbReference>
<dbReference type="InterPro" id="IPR029058">
    <property type="entry name" value="AB_hydrolase_fold"/>
</dbReference>
<dbReference type="GeneID" id="68846319"/>
<comment type="similarity">
    <text evidence="1">Belongs to the AB hydrolase superfamily. AB hydrolase 2 family.</text>
</comment>
<dbReference type="AlphaFoldDB" id="A0NS40"/>
<gene>
    <name evidence="4" type="ORF">SIAM614_04385</name>
</gene>
<dbReference type="GO" id="GO:0016787">
    <property type="term" value="F:hydrolase activity"/>
    <property type="evidence" value="ECO:0007669"/>
    <property type="project" value="UniProtKB-KW"/>
</dbReference>
<accession>A0NS40</accession>
<reference evidence="4 5" key="1">
    <citation type="submission" date="2006-05" db="EMBL/GenBank/DDBJ databases">
        <authorList>
            <person name="King G."/>
            <person name="Ferriera S."/>
            <person name="Johnson J."/>
            <person name="Kravitz S."/>
            <person name="Beeson K."/>
            <person name="Sutton G."/>
            <person name="Rogers Y.-H."/>
            <person name="Friedman R."/>
            <person name="Frazier M."/>
            <person name="Venter J.C."/>
        </authorList>
    </citation>
    <scope>NUCLEOTIDE SEQUENCE [LARGE SCALE GENOMIC DNA]</scope>
    <source>
        <strain evidence="5">ATCC 25650 / DSM 13394 / JCM 20685 / NBRC 16684 / NCIMB 2208 / IAM 12614 / B1</strain>
    </source>
</reference>
<dbReference type="OrthoDB" id="9801763at2"/>
<dbReference type="PANTHER" id="PTHR10655:SF17">
    <property type="entry name" value="LYSOPHOSPHOLIPASE-LIKE PROTEIN 1"/>
    <property type="match status" value="1"/>
</dbReference>
<sequence>MSASFSSLLDGPRLAPASGNPARQLVVILHGYGADGPDLIDLGRAWQGQLPDAAFVAPNAPEPLPFEALGGRQWFALQERDLNEYRLGAQAVQPVLDRFLDDELSRLSLDDSSLALVGFSQGAMMTFQCGLRRPSPPAALIGYSGLLPGASQLDGINTQSPVLIVHGQEDDVVACYHAEAAQQALDDAGVSSSLHLLSGLGHSIDERGMVLGGRFLEKAFGPDRTT</sequence>
<dbReference type="Pfam" id="PF02230">
    <property type="entry name" value="Abhydrolase_2"/>
    <property type="match status" value="1"/>
</dbReference>
<dbReference type="SUPFAM" id="SSF53474">
    <property type="entry name" value="alpha/beta-Hydrolases"/>
    <property type="match status" value="1"/>
</dbReference>
<evidence type="ECO:0000313" key="5">
    <source>
        <dbReference type="Proteomes" id="UP000004848"/>
    </source>
</evidence>
<proteinExistence type="inferred from homology"/>
<protein>
    <submittedName>
        <fullName evidence="4">Predicted esterase</fullName>
    </submittedName>
</protein>
<name>A0NS40_ROSAI</name>
<feature type="domain" description="Phospholipase/carboxylesterase/thioesterase" evidence="3">
    <location>
        <begin position="18"/>
        <end position="217"/>
    </location>
</feature>
<evidence type="ECO:0000256" key="2">
    <source>
        <dbReference type="ARBA" id="ARBA00022801"/>
    </source>
</evidence>
<comment type="caution">
    <text evidence="4">The sequence shown here is derived from an EMBL/GenBank/DDBJ whole genome shotgun (WGS) entry which is preliminary data.</text>
</comment>
<dbReference type="eggNOG" id="COG0400">
    <property type="taxonomic scope" value="Bacteria"/>
</dbReference>
<dbReference type="Proteomes" id="UP000004848">
    <property type="component" value="Unassembled WGS sequence"/>
</dbReference>
<dbReference type="Gene3D" id="3.40.50.1820">
    <property type="entry name" value="alpha/beta hydrolase"/>
    <property type="match status" value="1"/>
</dbReference>
<evidence type="ECO:0000259" key="3">
    <source>
        <dbReference type="Pfam" id="PF02230"/>
    </source>
</evidence>
<organism evidence="4 5">
    <name type="scientific">Roseibium aggregatum (strain ATCC 25650 / DSM 13394 / JCM 20685 / NBRC 16684 / NCIMB 2208 / IAM 12614 / B1)</name>
    <name type="common">Stappia aggregata</name>
    <dbReference type="NCBI Taxonomy" id="384765"/>
    <lineage>
        <taxon>Bacteria</taxon>
        <taxon>Pseudomonadati</taxon>
        <taxon>Pseudomonadota</taxon>
        <taxon>Alphaproteobacteria</taxon>
        <taxon>Hyphomicrobiales</taxon>
        <taxon>Stappiaceae</taxon>
        <taxon>Roseibium</taxon>
    </lineage>
</organism>
<evidence type="ECO:0000313" key="4">
    <source>
        <dbReference type="EMBL" id="EAV44369.1"/>
    </source>
</evidence>
<dbReference type="PANTHER" id="PTHR10655">
    <property type="entry name" value="LYSOPHOSPHOLIPASE-RELATED"/>
    <property type="match status" value="1"/>
</dbReference>